<feature type="signal peptide" evidence="2">
    <location>
        <begin position="1"/>
        <end position="35"/>
    </location>
</feature>
<dbReference type="Pfam" id="PF00722">
    <property type="entry name" value="Glyco_hydro_16"/>
    <property type="match status" value="1"/>
</dbReference>
<gene>
    <name evidence="4" type="ORF">GCM10023311_15230</name>
</gene>
<dbReference type="InterPro" id="IPR050546">
    <property type="entry name" value="Glycosyl_Hydrlase_16"/>
</dbReference>
<proteinExistence type="inferred from homology"/>
<dbReference type="InterPro" id="IPR000757">
    <property type="entry name" value="Beta-glucanase-like"/>
</dbReference>
<dbReference type="PANTHER" id="PTHR10963">
    <property type="entry name" value="GLYCOSYL HYDROLASE-RELATED"/>
    <property type="match status" value="1"/>
</dbReference>
<dbReference type="PROSITE" id="PS51762">
    <property type="entry name" value="GH16_2"/>
    <property type="match status" value="1"/>
</dbReference>
<dbReference type="EMBL" id="BAABJH010000001">
    <property type="protein sequence ID" value="GAA4891771.1"/>
    <property type="molecule type" value="Genomic_DNA"/>
</dbReference>
<dbReference type="Proteomes" id="UP001500433">
    <property type="component" value="Unassembled WGS sequence"/>
</dbReference>
<feature type="domain" description="GH16" evidence="3">
    <location>
        <begin position="48"/>
        <end position="282"/>
    </location>
</feature>
<feature type="chain" id="PRO_5047167132" evidence="2">
    <location>
        <begin position="36"/>
        <end position="282"/>
    </location>
</feature>
<reference evidence="5" key="1">
    <citation type="journal article" date="2019" name="Int. J. Syst. Evol. Microbiol.">
        <title>The Global Catalogue of Microorganisms (GCM) 10K type strain sequencing project: providing services to taxonomists for standard genome sequencing and annotation.</title>
        <authorList>
            <consortium name="The Broad Institute Genomics Platform"/>
            <consortium name="The Broad Institute Genome Sequencing Center for Infectious Disease"/>
            <person name="Wu L."/>
            <person name="Ma J."/>
        </authorList>
    </citation>
    <scope>NUCLEOTIDE SEQUENCE [LARGE SCALE GENOMIC DNA]</scope>
    <source>
        <strain evidence="5">JCM 18274</strain>
    </source>
</reference>
<evidence type="ECO:0000256" key="1">
    <source>
        <dbReference type="ARBA" id="ARBA00006865"/>
    </source>
</evidence>
<evidence type="ECO:0000259" key="3">
    <source>
        <dbReference type="PROSITE" id="PS51762"/>
    </source>
</evidence>
<evidence type="ECO:0000313" key="5">
    <source>
        <dbReference type="Proteomes" id="UP001500433"/>
    </source>
</evidence>
<dbReference type="Gene3D" id="2.60.120.200">
    <property type="match status" value="1"/>
</dbReference>
<name>A0ABP9F3F6_9FLAO</name>
<accession>A0ABP9F3F6</accession>
<keyword evidence="2" id="KW-0732">Signal</keyword>
<organism evidence="4 5">
    <name type="scientific">Flaviramulus aquimarinus</name>
    <dbReference type="NCBI Taxonomy" id="1170456"/>
    <lineage>
        <taxon>Bacteria</taxon>
        <taxon>Pseudomonadati</taxon>
        <taxon>Bacteroidota</taxon>
        <taxon>Flavobacteriia</taxon>
        <taxon>Flavobacteriales</taxon>
        <taxon>Flavobacteriaceae</taxon>
        <taxon>Flaviramulus</taxon>
    </lineage>
</organism>
<comment type="caution">
    <text evidence="4">The sequence shown here is derived from an EMBL/GenBank/DDBJ whole genome shotgun (WGS) entry which is preliminary data.</text>
</comment>
<evidence type="ECO:0000313" key="4">
    <source>
        <dbReference type="EMBL" id="GAA4891771.1"/>
    </source>
</evidence>
<protein>
    <submittedName>
        <fullName evidence="4">Glycoside hydrolase family 16 protein</fullName>
    </submittedName>
</protein>
<dbReference type="PANTHER" id="PTHR10963:SF55">
    <property type="entry name" value="GLYCOSIDE HYDROLASE FAMILY 16 PROTEIN"/>
    <property type="match status" value="1"/>
</dbReference>
<keyword evidence="5" id="KW-1185">Reference proteome</keyword>
<sequence>MLNQCIIKSQKIVNSMRLLKSILLAVLLVSFSSCDENDEGPKGTTWQLVWSDEFNPDPALGPVAPDESKWTYDIGPFNANNELQNYTNNPENVIVEDGLLKITALENFSSARVKTQGLFSQTYGRFEARLKTPYGPGIWPAFWLLGDSVDTVGWPECGEIDIMEIKGQEPNITYGSIHGPSSANPQEDAPVSKTFALINDRFDADFHIFAIEWGVDYIDFYIDETLYQRITPGDVEEWVFNEPFFIILNVAIGGDFVGFPTSNTPFPQTMEVDYIRVYKELN</sequence>
<evidence type="ECO:0000256" key="2">
    <source>
        <dbReference type="SAM" id="SignalP"/>
    </source>
</evidence>
<keyword evidence="4" id="KW-0378">Hydrolase</keyword>
<dbReference type="InterPro" id="IPR013320">
    <property type="entry name" value="ConA-like_dom_sf"/>
</dbReference>
<dbReference type="SUPFAM" id="SSF49899">
    <property type="entry name" value="Concanavalin A-like lectins/glucanases"/>
    <property type="match status" value="1"/>
</dbReference>
<dbReference type="CDD" id="cd08023">
    <property type="entry name" value="GH16_laminarinase_like"/>
    <property type="match status" value="1"/>
</dbReference>
<comment type="similarity">
    <text evidence="1">Belongs to the glycosyl hydrolase 16 family.</text>
</comment>
<dbReference type="GO" id="GO:0016787">
    <property type="term" value="F:hydrolase activity"/>
    <property type="evidence" value="ECO:0007669"/>
    <property type="project" value="UniProtKB-KW"/>
</dbReference>